<proteinExistence type="predicted"/>
<accession>A0A9X2D3M0</accession>
<gene>
    <name evidence="1" type="ORF">LOX96_17085</name>
</gene>
<name>A0A9X2D3M0_9GAMM</name>
<sequence>MKGKNDINYGHDESEVFRLYDKSSSNTGYQKKSLSFFGNSGVKGSVVFKRIYGYCFATAFESMQIKASLDSITITYPINHRIHNEHFTDLFDGKPPLHFSSAGQNAPNNSFLKLKFTRCGAKKFLFLECNAYEDIYNYDLANLLATFAKQDVKIKNFSQFKEVVLKVRDEEERLNVDALHVNLRHLITHDDFDYDGVSVENLLEAVSSFNINCLKRFEELISHKNEKDRVPACELGQILAKIVLNYKIVPYQQYKAALSRLDSIERNEIYQNDPLIQLSLVDIRKTIATLSTRALNAGRGIEVNEQQLSFILQELFLHEGTKPEERVWFPVGTVERLSQQLEAFFSLYKYTPESLGGTKDDVSCPY</sequence>
<keyword evidence="2" id="KW-1185">Reference proteome</keyword>
<reference evidence="1" key="1">
    <citation type="submission" date="2021-11" db="EMBL/GenBank/DDBJ databases">
        <title>Legionella maioricencis sp. nov., a new species isolated from hot water samples in Mallorca.</title>
        <authorList>
            <person name="Crespi S."/>
            <person name="Drasar V."/>
            <person name="Salva-Serra F."/>
            <person name="Jaen-Luchoro D."/>
            <person name="Pineiro-Iglesias B."/>
            <person name="Aliaga F."/>
            <person name="Fernandez-Juarez V."/>
            <person name="Coll G."/>
            <person name="Moore E.R.B."/>
            <person name="Bennasar-Figueras A."/>
        </authorList>
    </citation>
    <scope>NUCLEOTIDE SEQUENCE</scope>
    <source>
        <strain evidence="1">HCPI-6</strain>
    </source>
</reference>
<evidence type="ECO:0000313" key="2">
    <source>
        <dbReference type="Proteomes" id="UP001139721"/>
    </source>
</evidence>
<dbReference type="EMBL" id="JAJKBJ010000043">
    <property type="protein sequence ID" value="MCL9685816.1"/>
    <property type="molecule type" value="Genomic_DNA"/>
</dbReference>
<evidence type="ECO:0000313" key="1">
    <source>
        <dbReference type="EMBL" id="MCL9685816.1"/>
    </source>
</evidence>
<dbReference type="Proteomes" id="UP001139721">
    <property type="component" value="Unassembled WGS sequence"/>
</dbReference>
<comment type="caution">
    <text evidence="1">The sequence shown here is derived from an EMBL/GenBank/DDBJ whole genome shotgun (WGS) entry which is preliminary data.</text>
</comment>
<dbReference type="AlphaFoldDB" id="A0A9X2D3M0"/>
<protein>
    <submittedName>
        <fullName evidence="1">Uncharacterized protein</fullName>
    </submittedName>
</protein>
<dbReference type="RefSeq" id="WP_250424468.1">
    <property type="nucleotide sequence ID" value="NZ_JAJKBJ010000043.1"/>
</dbReference>
<organism evidence="1 2">
    <name type="scientific">Legionella maioricensis</name>
    <dbReference type="NCBI Taxonomy" id="2896528"/>
    <lineage>
        <taxon>Bacteria</taxon>
        <taxon>Pseudomonadati</taxon>
        <taxon>Pseudomonadota</taxon>
        <taxon>Gammaproteobacteria</taxon>
        <taxon>Legionellales</taxon>
        <taxon>Legionellaceae</taxon>
        <taxon>Legionella</taxon>
    </lineage>
</organism>